<protein>
    <submittedName>
        <fullName evidence="2">Uncharacterized protein</fullName>
    </submittedName>
</protein>
<evidence type="ECO:0000313" key="3">
    <source>
        <dbReference type="Proteomes" id="UP000824890"/>
    </source>
</evidence>
<feature type="compositionally biased region" description="Basic and acidic residues" evidence="1">
    <location>
        <begin position="58"/>
        <end position="76"/>
    </location>
</feature>
<accession>A0ABQ8C5Q3</accession>
<dbReference type="Proteomes" id="UP000824890">
    <property type="component" value="Unassembled WGS sequence"/>
</dbReference>
<proteinExistence type="predicted"/>
<evidence type="ECO:0000313" key="2">
    <source>
        <dbReference type="EMBL" id="KAH0912410.1"/>
    </source>
</evidence>
<evidence type="ECO:0000256" key="1">
    <source>
        <dbReference type="SAM" id="MobiDB-lite"/>
    </source>
</evidence>
<feature type="region of interest" description="Disordered" evidence="1">
    <location>
        <begin position="52"/>
        <end position="76"/>
    </location>
</feature>
<sequence>ICVTSYNSILNHRTFTVSAINDNINPKSCNTNKAPFVEGERGQTSASACNTVAVGTDEPNRTGVEDKEGSSKRPRE</sequence>
<reference evidence="2 3" key="1">
    <citation type="submission" date="2021-05" db="EMBL/GenBank/DDBJ databases">
        <title>Genome Assembly of Synthetic Allotetraploid Brassica napus Reveals Homoeologous Exchanges between Subgenomes.</title>
        <authorList>
            <person name="Davis J.T."/>
        </authorList>
    </citation>
    <scope>NUCLEOTIDE SEQUENCE [LARGE SCALE GENOMIC DNA]</scope>
    <source>
        <strain evidence="3">cv. Da-Ae</strain>
        <tissue evidence="2">Seedling</tissue>
    </source>
</reference>
<keyword evidence="3" id="KW-1185">Reference proteome</keyword>
<name>A0ABQ8C5Q3_BRANA</name>
<organism evidence="2 3">
    <name type="scientific">Brassica napus</name>
    <name type="common">Rape</name>
    <dbReference type="NCBI Taxonomy" id="3708"/>
    <lineage>
        <taxon>Eukaryota</taxon>
        <taxon>Viridiplantae</taxon>
        <taxon>Streptophyta</taxon>
        <taxon>Embryophyta</taxon>
        <taxon>Tracheophyta</taxon>
        <taxon>Spermatophyta</taxon>
        <taxon>Magnoliopsida</taxon>
        <taxon>eudicotyledons</taxon>
        <taxon>Gunneridae</taxon>
        <taxon>Pentapetalae</taxon>
        <taxon>rosids</taxon>
        <taxon>malvids</taxon>
        <taxon>Brassicales</taxon>
        <taxon>Brassicaceae</taxon>
        <taxon>Brassiceae</taxon>
        <taxon>Brassica</taxon>
    </lineage>
</organism>
<dbReference type="EMBL" id="JAGKQM010000009">
    <property type="protein sequence ID" value="KAH0912410.1"/>
    <property type="molecule type" value="Genomic_DNA"/>
</dbReference>
<comment type="caution">
    <text evidence="2">The sequence shown here is derived from an EMBL/GenBank/DDBJ whole genome shotgun (WGS) entry which is preliminary data.</text>
</comment>
<gene>
    <name evidence="2" type="ORF">HID58_035731</name>
</gene>
<feature type="non-terminal residue" evidence="2">
    <location>
        <position position="1"/>
    </location>
</feature>